<evidence type="ECO:0000256" key="2">
    <source>
        <dbReference type="ARBA" id="ARBA00023125"/>
    </source>
</evidence>
<evidence type="ECO:0000256" key="4">
    <source>
        <dbReference type="SAM" id="MobiDB-lite"/>
    </source>
</evidence>
<dbReference type="InterPro" id="IPR036979">
    <property type="entry name" value="CM_dom_sf"/>
</dbReference>
<protein>
    <submittedName>
        <fullName evidence="6">DNA-binding transcriptional regulator, MerR family</fullName>
    </submittedName>
</protein>
<sequence>MRIGELARLAGTSPRALRYYEQHGLLPARRMSNGYRDYDAADLRAVEEIRARVAEGFALAETRPFVECLRAGHGSGDACPDSIDGYRRRIAEIDDEVARLLQAREQLAARLEAARQAGGAPLAPPPAEAGSPGPWRDVRGLGASAERPGCALFPPDTQRDDGPPGHASDRPETTGGPLWRDEVHAVIDVRRRTPPEIRPQ</sequence>
<dbReference type="CDD" id="cd01282">
    <property type="entry name" value="HTH_MerR-like_sg3"/>
    <property type="match status" value="1"/>
</dbReference>
<evidence type="ECO:0000256" key="3">
    <source>
        <dbReference type="ARBA" id="ARBA00023163"/>
    </source>
</evidence>
<organism evidence="6 7">
    <name type="scientific">Parafrankia irregularis</name>
    <dbReference type="NCBI Taxonomy" id="795642"/>
    <lineage>
        <taxon>Bacteria</taxon>
        <taxon>Bacillati</taxon>
        <taxon>Actinomycetota</taxon>
        <taxon>Actinomycetes</taxon>
        <taxon>Frankiales</taxon>
        <taxon>Frankiaceae</taxon>
        <taxon>Parafrankia</taxon>
    </lineage>
</organism>
<dbReference type="PANTHER" id="PTHR30204:SF94">
    <property type="entry name" value="HEAVY METAL-DEPENDENT TRANSCRIPTIONAL REGULATOR HI_0293-RELATED"/>
    <property type="match status" value="1"/>
</dbReference>
<dbReference type="Pfam" id="PF13411">
    <property type="entry name" value="MerR_1"/>
    <property type="match status" value="1"/>
</dbReference>
<dbReference type="InterPro" id="IPR000551">
    <property type="entry name" value="MerR-type_HTH_dom"/>
</dbReference>
<dbReference type="Gene3D" id="1.10.1660.10">
    <property type="match status" value="1"/>
</dbReference>
<dbReference type="PANTHER" id="PTHR30204">
    <property type="entry name" value="REDOX-CYCLING DRUG-SENSING TRANSCRIPTIONAL ACTIVATOR SOXR"/>
    <property type="match status" value="1"/>
</dbReference>
<feature type="compositionally biased region" description="Basic and acidic residues" evidence="4">
    <location>
        <begin position="179"/>
        <end position="200"/>
    </location>
</feature>
<dbReference type="Gene3D" id="1.20.59.10">
    <property type="entry name" value="Chorismate mutase"/>
    <property type="match status" value="1"/>
</dbReference>
<dbReference type="GO" id="GO:0003700">
    <property type="term" value="F:DNA-binding transcription factor activity"/>
    <property type="evidence" value="ECO:0007669"/>
    <property type="project" value="InterPro"/>
</dbReference>
<accession>A0A0S4QE46</accession>
<proteinExistence type="predicted"/>
<evidence type="ECO:0000313" key="6">
    <source>
        <dbReference type="EMBL" id="CUU53703.1"/>
    </source>
</evidence>
<dbReference type="SUPFAM" id="SSF46955">
    <property type="entry name" value="Putative DNA-binding domain"/>
    <property type="match status" value="1"/>
</dbReference>
<feature type="domain" description="HTH merR-type" evidence="5">
    <location>
        <begin position="1"/>
        <end position="68"/>
    </location>
</feature>
<gene>
    <name evidence="6" type="ORF">Ga0074812_101201</name>
</gene>
<dbReference type="GO" id="GO:0003677">
    <property type="term" value="F:DNA binding"/>
    <property type="evidence" value="ECO:0007669"/>
    <property type="project" value="UniProtKB-KW"/>
</dbReference>
<dbReference type="EMBL" id="FAOZ01000001">
    <property type="protein sequence ID" value="CUU53703.1"/>
    <property type="molecule type" value="Genomic_DNA"/>
</dbReference>
<evidence type="ECO:0000259" key="5">
    <source>
        <dbReference type="PROSITE" id="PS50937"/>
    </source>
</evidence>
<keyword evidence="3" id="KW-0804">Transcription</keyword>
<dbReference type="PROSITE" id="PS50937">
    <property type="entry name" value="HTH_MERR_2"/>
    <property type="match status" value="1"/>
</dbReference>
<feature type="region of interest" description="Disordered" evidence="4">
    <location>
        <begin position="116"/>
        <end position="200"/>
    </location>
</feature>
<feature type="compositionally biased region" description="Basic and acidic residues" evidence="4">
    <location>
        <begin position="157"/>
        <end position="172"/>
    </location>
</feature>
<dbReference type="RefSeq" id="WP_091270578.1">
    <property type="nucleotide sequence ID" value="NZ_FAOZ01000001.1"/>
</dbReference>
<dbReference type="AlphaFoldDB" id="A0A0S4QE46"/>
<evidence type="ECO:0000256" key="1">
    <source>
        <dbReference type="ARBA" id="ARBA00023015"/>
    </source>
</evidence>
<dbReference type="InterPro" id="IPR009061">
    <property type="entry name" value="DNA-bd_dom_put_sf"/>
</dbReference>
<dbReference type="GO" id="GO:0046417">
    <property type="term" value="P:chorismate metabolic process"/>
    <property type="evidence" value="ECO:0007669"/>
    <property type="project" value="InterPro"/>
</dbReference>
<dbReference type="PRINTS" id="PR00040">
    <property type="entry name" value="HTHMERR"/>
</dbReference>
<keyword evidence="2 6" id="KW-0238">DNA-binding</keyword>
<name>A0A0S4QE46_9ACTN</name>
<keyword evidence="1" id="KW-0805">Transcription regulation</keyword>
<evidence type="ECO:0000313" key="7">
    <source>
        <dbReference type="Proteomes" id="UP000198802"/>
    </source>
</evidence>
<dbReference type="SMART" id="SM00422">
    <property type="entry name" value="HTH_MERR"/>
    <property type="match status" value="1"/>
</dbReference>
<dbReference type="Proteomes" id="UP000198802">
    <property type="component" value="Unassembled WGS sequence"/>
</dbReference>
<keyword evidence="7" id="KW-1185">Reference proteome</keyword>
<reference evidence="7" key="1">
    <citation type="submission" date="2015-11" db="EMBL/GenBank/DDBJ databases">
        <authorList>
            <person name="Varghese N."/>
        </authorList>
    </citation>
    <scope>NUCLEOTIDE SEQUENCE [LARGE SCALE GENOMIC DNA]</scope>
    <source>
        <strain evidence="7">DSM 45899</strain>
    </source>
</reference>
<dbReference type="InterPro" id="IPR047057">
    <property type="entry name" value="MerR_fam"/>
</dbReference>